<accession>A0A6A0A2B6</accession>
<gene>
    <name evidence="1" type="ORF">HaLaN_21077</name>
</gene>
<dbReference type="EMBL" id="BLLF01002278">
    <property type="protein sequence ID" value="GFH23462.1"/>
    <property type="molecule type" value="Genomic_DNA"/>
</dbReference>
<proteinExistence type="predicted"/>
<sequence>MFWSGQEHCGPEGRRVLGRIWPSDPAAVARAKARVFDLHDKGMLTALVDVQPGGIQAVPDAIDYMLRGQHIGKWLQ</sequence>
<reference evidence="1 2" key="1">
    <citation type="submission" date="2020-02" db="EMBL/GenBank/DDBJ databases">
        <title>Draft genome sequence of Haematococcus lacustris strain NIES-144.</title>
        <authorList>
            <person name="Morimoto D."/>
            <person name="Nakagawa S."/>
            <person name="Yoshida T."/>
            <person name="Sawayama S."/>
        </authorList>
    </citation>
    <scope>NUCLEOTIDE SEQUENCE [LARGE SCALE GENOMIC DNA]</scope>
    <source>
        <strain evidence="1 2">NIES-144</strain>
    </source>
</reference>
<comment type="caution">
    <text evidence="1">The sequence shown here is derived from an EMBL/GenBank/DDBJ whole genome shotgun (WGS) entry which is preliminary data.</text>
</comment>
<evidence type="ECO:0000313" key="2">
    <source>
        <dbReference type="Proteomes" id="UP000485058"/>
    </source>
</evidence>
<protein>
    <submittedName>
        <fullName evidence="1">PKS_ER domain-containing protein</fullName>
    </submittedName>
</protein>
<organism evidence="1 2">
    <name type="scientific">Haematococcus lacustris</name>
    <name type="common">Green alga</name>
    <name type="synonym">Haematococcus pluvialis</name>
    <dbReference type="NCBI Taxonomy" id="44745"/>
    <lineage>
        <taxon>Eukaryota</taxon>
        <taxon>Viridiplantae</taxon>
        <taxon>Chlorophyta</taxon>
        <taxon>core chlorophytes</taxon>
        <taxon>Chlorophyceae</taxon>
        <taxon>CS clade</taxon>
        <taxon>Chlamydomonadales</taxon>
        <taxon>Haematococcaceae</taxon>
        <taxon>Haematococcus</taxon>
    </lineage>
</organism>
<keyword evidence="2" id="KW-1185">Reference proteome</keyword>
<evidence type="ECO:0000313" key="1">
    <source>
        <dbReference type="EMBL" id="GFH23462.1"/>
    </source>
</evidence>
<dbReference type="AlphaFoldDB" id="A0A6A0A2B6"/>
<name>A0A6A0A2B6_HAELA</name>
<dbReference type="Proteomes" id="UP000485058">
    <property type="component" value="Unassembled WGS sequence"/>
</dbReference>